<reference evidence="1 2" key="1">
    <citation type="journal article" date="2012" name="J. Virol.">
        <title>Genome of Klebsiella sp.-Infecting Bacteriophage vB_KleM_RaK2.</title>
        <authorList>
            <person name="Simoliunas E."/>
            <person name="Kaliniene L."/>
            <person name="Truncaite L."/>
            <person name="Klausa V."/>
            <person name="Zajanckauskaite A."/>
            <person name="Meskys R."/>
        </authorList>
    </citation>
    <scope>NUCLEOTIDE SEQUENCE [LARGE SCALE GENOMIC DNA]</scope>
</reference>
<gene>
    <name evidence="1" type="ORF">RaK2_00250</name>
</gene>
<evidence type="ECO:0000313" key="1">
    <source>
        <dbReference type="EMBL" id="AFA44523.1"/>
    </source>
</evidence>
<organism evidence="1 2">
    <name type="scientific">Klebsiella phage vB_KleM_RaK2</name>
    <dbReference type="NCBI Taxonomy" id="1147094"/>
    <lineage>
        <taxon>Viruses</taxon>
        <taxon>Duplodnaviria</taxon>
        <taxon>Heunggongvirae</taxon>
        <taxon>Uroviricota</taxon>
        <taxon>Caudoviricetes</taxon>
        <taxon>Alcyoneusvirus</taxon>
        <taxon>Alcyoneusvirus RaK2</taxon>
    </lineage>
</organism>
<name>H6X457_9CAUD</name>
<dbReference type="GeneID" id="14012838"/>
<sequence length="130" mass="15151">MGLDVTEAQTLLENLREINSKFERNNLCTEWDKKLPNRFSEITNEILFSTGLVWIEHTSLYNVTYRHEGYVVEYNEYLDQGMKVLKMWSTVYNELVIIWINDSNGVDFGDLEESTTKVAPIFIGLSDNTM</sequence>
<proteinExistence type="predicted"/>
<dbReference type="Proteomes" id="UP000007524">
    <property type="component" value="Segment"/>
</dbReference>
<dbReference type="EMBL" id="JQ513383">
    <property type="protein sequence ID" value="AFA44523.1"/>
    <property type="molecule type" value="Genomic_DNA"/>
</dbReference>
<accession>H6X457</accession>
<dbReference type="RefSeq" id="YP_007007405.1">
    <property type="nucleotide sequence ID" value="NC_019526.1"/>
</dbReference>
<keyword evidence="2" id="KW-1185">Reference proteome</keyword>
<evidence type="ECO:0000313" key="2">
    <source>
        <dbReference type="Proteomes" id="UP000007524"/>
    </source>
</evidence>
<protein>
    <submittedName>
        <fullName evidence="1">Uncharacterized protein</fullName>
    </submittedName>
</protein>
<dbReference type="KEGG" id="vg:14012838"/>